<sequence>MWTLLQIELYKIFRRPRTYIAFVAITALITIVQLGLKVDGKEYAAFVMADLSNTLQIDGKIINGYFVCYVLLQLLLVHVPLLIALIAADMISGEANMGTLRLLLAKPISRTQFILAKFFASTIYTILLLVWLAILALFLSMWIFGTDDMFLMKNNYAVQIERVDIFWRYAGAFCFAALAMTTVAALGFFLSQFAENSIGPIVATMSVIIFFTILSTMSIPFFNLIKPYLFTTHMVAWKEFFDVKVNSDNETIRGTIQRPDRLINSALILFAHIVFFVGASLYVFKKKDVLS</sequence>
<dbReference type="EMBL" id="MLJW01000016">
    <property type="protein sequence ID" value="OIR12755.1"/>
    <property type="molecule type" value="Genomic_DNA"/>
</dbReference>
<evidence type="ECO:0000256" key="1">
    <source>
        <dbReference type="SAM" id="Phobius"/>
    </source>
</evidence>
<dbReference type="Pfam" id="PF12679">
    <property type="entry name" value="ABC2_membrane_2"/>
    <property type="match status" value="1"/>
</dbReference>
<name>A0A1J5SXS2_9ZZZZ</name>
<gene>
    <name evidence="2" type="ORF">GALL_58220</name>
</gene>
<dbReference type="AlphaFoldDB" id="A0A1J5SXS2"/>
<dbReference type="GO" id="GO:0005886">
    <property type="term" value="C:plasma membrane"/>
    <property type="evidence" value="ECO:0007669"/>
    <property type="project" value="UniProtKB-SubCell"/>
</dbReference>
<evidence type="ECO:0000313" key="2">
    <source>
        <dbReference type="EMBL" id="OIR12755.1"/>
    </source>
</evidence>
<comment type="caution">
    <text evidence="2">The sequence shown here is derived from an EMBL/GenBank/DDBJ whole genome shotgun (WGS) entry which is preliminary data.</text>
</comment>
<dbReference type="GO" id="GO:0140359">
    <property type="term" value="F:ABC-type transporter activity"/>
    <property type="evidence" value="ECO:0007669"/>
    <property type="project" value="InterPro"/>
</dbReference>
<feature type="transmembrane region" description="Helical" evidence="1">
    <location>
        <begin position="202"/>
        <end position="225"/>
    </location>
</feature>
<feature type="transmembrane region" description="Helical" evidence="1">
    <location>
        <begin position="262"/>
        <end position="284"/>
    </location>
</feature>
<keyword evidence="1" id="KW-1133">Transmembrane helix</keyword>
<accession>A0A1J5SXS2</accession>
<feature type="transmembrane region" description="Helical" evidence="1">
    <location>
        <begin position="113"/>
        <end position="145"/>
    </location>
</feature>
<dbReference type="PANTHER" id="PTHR37305:SF1">
    <property type="entry name" value="MEMBRANE PROTEIN"/>
    <property type="match status" value="1"/>
</dbReference>
<proteinExistence type="predicted"/>
<keyword evidence="1" id="KW-0472">Membrane</keyword>
<feature type="transmembrane region" description="Helical" evidence="1">
    <location>
        <begin position="19"/>
        <end position="36"/>
    </location>
</feature>
<feature type="transmembrane region" description="Helical" evidence="1">
    <location>
        <begin position="165"/>
        <end position="190"/>
    </location>
</feature>
<organism evidence="2">
    <name type="scientific">mine drainage metagenome</name>
    <dbReference type="NCBI Taxonomy" id="410659"/>
    <lineage>
        <taxon>unclassified sequences</taxon>
        <taxon>metagenomes</taxon>
        <taxon>ecological metagenomes</taxon>
    </lineage>
</organism>
<protein>
    <submittedName>
        <fullName evidence="2">ABC-2 family transporter protein</fullName>
    </submittedName>
</protein>
<feature type="transmembrane region" description="Helical" evidence="1">
    <location>
        <begin position="64"/>
        <end position="92"/>
    </location>
</feature>
<dbReference type="PANTHER" id="PTHR37305">
    <property type="entry name" value="INTEGRAL MEMBRANE PROTEIN-RELATED"/>
    <property type="match status" value="1"/>
</dbReference>
<keyword evidence="1" id="KW-0812">Transmembrane</keyword>
<reference evidence="2" key="1">
    <citation type="submission" date="2016-10" db="EMBL/GenBank/DDBJ databases">
        <title>Sequence of Gallionella enrichment culture.</title>
        <authorList>
            <person name="Poehlein A."/>
            <person name="Muehling M."/>
            <person name="Daniel R."/>
        </authorList>
    </citation>
    <scope>NUCLEOTIDE SEQUENCE</scope>
</reference>